<organism evidence="2 3">
    <name type="scientific">Setaria viridis</name>
    <name type="common">Green bristlegrass</name>
    <name type="synonym">Setaria italica subsp. viridis</name>
    <dbReference type="NCBI Taxonomy" id="4556"/>
    <lineage>
        <taxon>Eukaryota</taxon>
        <taxon>Viridiplantae</taxon>
        <taxon>Streptophyta</taxon>
        <taxon>Embryophyta</taxon>
        <taxon>Tracheophyta</taxon>
        <taxon>Spermatophyta</taxon>
        <taxon>Magnoliopsida</taxon>
        <taxon>Liliopsida</taxon>
        <taxon>Poales</taxon>
        <taxon>Poaceae</taxon>
        <taxon>PACMAD clade</taxon>
        <taxon>Panicoideae</taxon>
        <taxon>Panicodae</taxon>
        <taxon>Paniceae</taxon>
        <taxon>Cenchrinae</taxon>
        <taxon>Setaria</taxon>
    </lineage>
</organism>
<name>A0A4V6D1H9_SETVI</name>
<dbReference type="Proteomes" id="UP000298652">
    <property type="component" value="Chromosome 9"/>
</dbReference>
<dbReference type="EMBL" id="CM016560">
    <property type="protein sequence ID" value="TKV94715.1"/>
    <property type="molecule type" value="Genomic_DNA"/>
</dbReference>
<evidence type="ECO:0000256" key="1">
    <source>
        <dbReference type="SAM" id="MobiDB-lite"/>
    </source>
</evidence>
<sequence>MGAEIFDLERIGSPDYLSKPDGPEQQRQEDVAMHVPMVARCPTFPRPSCTFFQFSLVLSVQNMHQLGCLLALQPPLDF</sequence>
<dbReference type="AlphaFoldDB" id="A0A4V6D1H9"/>
<reference evidence="2" key="1">
    <citation type="submission" date="2019-03" db="EMBL/GenBank/DDBJ databases">
        <title>WGS assembly of Setaria viridis.</title>
        <authorList>
            <person name="Huang P."/>
            <person name="Jenkins J."/>
            <person name="Grimwood J."/>
            <person name="Barry K."/>
            <person name="Healey A."/>
            <person name="Mamidi S."/>
            <person name="Sreedasyam A."/>
            <person name="Shu S."/>
            <person name="Feldman M."/>
            <person name="Wu J."/>
            <person name="Yu Y."/>
            <person name="Chen C."/>
            <person name="Johnson J."/>
            <person name="Rokhsar D."/>
            <person name="Baxter I."/>
            <person name="Schmutz J."/>
            <person name="Brutnell T."/>
            <person name="Kellogg E."/>
        </authorList>
    </citation>
    <scope>NUCLEOTIDE SEQUENCE [LARGE SCALE GENOMIC DNA]</scope>
</reference>
<protein>
    <submittedName>
        <fullName evidence="2">Uncharacterized protein</fullName>
    </submittedName>
</protein>
<dbReference type="Gramene" id="TKV94715">
    <property type="protein sequence ID" value="TKV94715"/>
    <property type="gene ID" value="SEVIR_9G313675v2"/>
</dbReference>
<keyword evidence="3" id="KW-1185">Reference proteome</keyword>
<proteinExistence type="predicted"/>
<evidence type="ECO:0000313" key="2">
    <source>
        <dbReference type="EMBL" id="TKV94715.1"/>
    </source>
</evidence>
<evidence type="ECO:0000313" key="3">
    <source>
        <dbReference type="Proteomes" id="UP000298652"/>
    </source>
</evidence>
<feature type="region of interest" description="Disordered" evidence="1">
    <location>
        <begin position="1"/>
        <end position="27"/>
    </location>
</feature>
<accession>A0A4V6D1H9</accession>
<gene>
    <name evidence="2" type="ORF">SEVIR_9G313675v2</name>
</gene>